<organism evidence="1 2">
    <name type="scientific">Setaria italica</name>
    <name type="common">Foxtail millet</name>
    <name type="synonym">Panicum italicum</name>
    <dbReference type="NCBI Taxonomy" id="4555"/>
    <lineage>
        <taxon>Eukaryota</taxon>
        <taxon>Viridiplantae</taxon>
        <taxon>Streptophyta</taxon>
        <taxon>Embryophyta</taxon>
        <taxon>Tracheophyta</taxon>
        <taxon>Spermatophyta</taxon>
        <taxon>Magnoliopsida</taxon>
        <taxon>Liliopsida</taxon>
        <taxon>Poales</taxon>
        <taxon>Poaceae</taxon>
        <taxon>PACMAD clade</taxon>
        <taxon>Panicoideae</taxon>
        <taxon>Panicodae</taxon>
        <taxon>Paniceae</taxon>
        <taxon>Cenchrinae</taxon>
        <taxon>Setaria</taxon>
    </lineage>
</organism>
<dbReference type="EnsemblPlants" id="KQL03788">
    <property type="protein sequence ID" value="KQL03788"/>
    <property type="gene ID" value="SETIT_003503mg"/>
</dbReference>
<sequence>MPLSFIFLKKRKELRETRNELESCHGNLHYTGPRSRVLADGLPVDKSPYIRIISSLCIAQKDGKLKFSKESTKYNELSSAVQISFFLEGTLVT</sequence>
<evidence type="ECO:0000313" key="2">
    <source>
        <dbReference type="Proteomes" id="UP000004995"/>
    </source>
</evidence>
<reference evidence="2" key="1">
    <citation type="journal article" date="2012" name="Nat. Biotechnol.">
        <title>Reference genome sequence of the model plant Setaria.</title>
        <authorList>
            <person name="Bennetzen J.L."/>
            <person name="Schmutz J."/>
            <person name="Wang H."/>
            <person name="Percifield R."/>
            <person name="Hawkins J."/>
            <person name="Pontaroli A.C."/>
            <person name="Estep M."/>
            <person name="Feng L."/>
            <person name="Vaughn J.N."/>
            <person name="Grimwood J."/>
            <person name="Jenkins J."/>
            <person name="Barry K."/>
            <person name="Lindquist E."/>
            <person name="Hellsten U."/>
            <person name="Deshpande S."/>
            <person name="Wang X."/>
            <person name="Wu X."/>
            <person name="Mitros T."/>
            <person name="Triplett J."/>
            <person name="Yang X."/>
            <person name="Ye C.Y."/>
            <person name="Mauro-Herrera M."/>
            <person name="Wang L."/>
            <person name="Li P."/>
            <person name="Sharma M."/>
            <person name="Sharma R."/>
            <person name="Ronald P.C."/>
            <person name="Panaud O."/>
            <person name="Kellogg E.A."/>
            <person name="Brutnell T.P."/>
            <person name="Doust A.N."/>
            <person name="Tuskan G.A."/>
            <person name="Rokhsar D."/>
            <person name="Devos K.M."/>
        </authorList>
    </citation>
    <scope>NUCLEOTIDE SEQUENCE [LARGE SCALE GENOMIC DNA]</scope>
    <source>
        <strain evidence="2">cv. Yugu1</strain>
    </source>
</reference>
<dbReference type="Proteomes" id="UP000004995">
    <property type="component" value="Unassembled WGS sequence"/>
</dbReference>
<proteinExistence type="predicted"/>
<keyword evidence="2" id="KW-1185">Reference proteome</keyword>
<dbReference type="Gramene" id="KQL03788">
    <property type="protein sequence ID" value="KQL03788"/>
    <property type="gene ID" value="SETIT_003503mg"/>
</dbReference>
<dbReference type="HOGENOM" id="CLU_2403737_0_0_1"/>
<protein>
    <submittedName>
        <fullName evidence="1">Uncharacterized protein</fullName>
    </submittedName>
</protein>
<dbReference type="AlphaFoldDB" id="K3XNN0"/>
<dbReference type="EMBL" id="AGNK02002798">
    <property type="status" value="NOT_ANNOTATED_CDS"/>
    <property type="molecule type" value="Genomic_DNA"/>
</dbReference>
<evidence type="ECO:0000313" key="1">
    <source>
        <dbReference type="EnsemblPlants" id="KQL03788"/>
    </source>
</evidence>
<name>K3XNN0_SETIT</name>
<dbReference type="InParanoid" id="K3XNN0"/>
<accession>K3XNN0</accession>
<reference evidence="1" key="2">
    <citation type="submission" date="2018-08" db="UniProtKB">
        <authorList>
            <consortium name="EnsemblPlants"/>
        </authorList>
    </citation>
    <scope>IDENTIFICATION</scope>
    <source>
        <strain evidence="1">Yugu1</strain>
    </source>
</reference>